<dbReference type="PROSITE" id="PS52029">
    <property type="entry name" value="LD_TPASE"/>
    <property type="match status" value="1"/>
</dbReference>
<evidence type="ECO:0000256" key="6">
    <source>
        <dbReference type="ARBA" id="ARBA00023316"/>
    </source>
</evidence>
<dbReference type="UniPathway" id="UPA00219"/>
<dbReference type="GO" id="GO:0016740">
    <property type="term" value="F:transferase activity"/>
    <property type="evidence" value="ECO:0007669"/>
    <property type="project" value="UniProtKB-KW"/>
</dbReference>
<dbReference type="InterPro" id="IPR050979">
    <property type="entry name" value="LD-transpeptidase"/>
</dbReference>
<feature type="active site" description="Nucleophile" evidence="7">
    <location>
        <position position="140"/>
    </location>
</feature>
<dbReference type="EMBL" id="WIOL01000001">
    <property type="protein sequence ID" value="MQT16419.1"/>
    <property type="molecule type" value="Genomic_DNA"/>
</dbReference>
<dbReference type="PANTHER" id="PTHR30582:SF2">
    <property type="entry name" value="L,D-TRANSPEPTIDASE YCIB-RELATED"/>
    <property type="match status" value="1"/>
</dbReference>
<dbReference type="PIRSF" id="PIRSF029342">
    <property type="entry name" value="UCP029342_ErfK/YbiS/YcfS/YnhG"/>
    <property type="match status" value="1"/>
</dbReference>
<keyword evidence="11" id="KW-1185">Reference proteome</keyword>
<protein>
    <submittedName>
        <fullName evidence="10">L,D-transpeptidase family protein</fullName>
    </submittedName>
</protein>
<dbReference type="AlphaFoldDB" id="A0A7C9KHI4"/>
<dbReference type="InterPro" id="IPR005490">
    <property type="entry name" value="LD_TPept_cat_dom"/>
</dbReference>
<keyword evidence="5 7" id="KW-0573">Peptidoglycan synthesis</keyword>
<proteinExistence type="inferred from homology"/>
<evidence type="ECO:0000256" key="4">
    <source>
        <dbReference type="ARBA" id="ARBA00022960"/>
    </source>
</evidence>
<sequence>MRHLLIAALLAAAAIAPVLALAPGATSSAAFDTPVSQLKPGQWIWDASIAPAGPIMVVIDLKSQLAFVYRNGVRIGVTTVSSGKPGKTTPTGIFQILQKSKDHKSNLYNSAPMPYMQRLTWDGIALHAGNLPGYPASHGCVRMPLEFSKLLFDVSTMGMTVVVTDDKGPIAQPETVVDNALIAPVNYKGQPADPRTNPLTGDEISRWTPDASPTGPVTIVVSTNSERIIVYRNGIEIGRSRIVVPKGFDMGTRAAQWAGRDANGNSKWVYLGMPGYQTRQGQNVDQNAINMVKIPPQFYANLRNVVGEGTTLLATDGGVISGSTGKGLTVLTSD</sequence>
<name>A0A7C9KHI4_9SPHN</name>
<organism evidence="10 11">
    <name type="scientific">Sandarakinorhabdus fusca</name>
    <dbReference type="NCBI Taxonomy" id="1439888"/>
    <lineage>
        <taxon>Bacteria</taxon>
        <taxon>Pseudomonadati</taxon>
        <taxon>Pseudomonadota</taxon>
        <taxon>Alphaproteobacteria</taxon>
        <taxon>Sphingomonadales</taxon>
        <taxon>Sphingosinicellaceae</taxon>
        <taxon>Sandarakinorhabdus</taxon>
    </lineage>
</organism>
<dbReference type="RefSeq" id="WP_152576817.1">
    <property type="nucleotide sequence ID" value="NZ_JAATJI010000001.1"/>
</dbReference>
<keyword evidence="4 7" id="KW-0133">Cell shape</keyword>
<keyword evidence="8" id="KW-0732">Signal</keyword>
<dbReference type="InterPro" id="IPR016915">
    <property type="entry name" value="UCP029342"/>
</dbReference>
<comment type="similarity">
    <text evidence="2">Belongs to the YkuD family.</text>
</comment>
<evidence type="ECO:0000256" key="1">
    <source>
        <dbReference type="ARBA" id="ARBA00004752"/>
    </source>
</evidence>
<dbReference type="Pfam" id="PF03734">
    <property type="entry name" value="YkuD"/>
    <property type="match status" value="1"/>
</dbReference>
<feature type="signal peptide" evidence="8">
    <location>
        <begin position="1"/>
        <end position="22"/>
    </location>
</feature>
<accession>A0A7C9KHI4</accession>
<dbReference type="GO" id="GO:0008360">
    <property type="term" value="P:regulation of cell shape"/>
    <property type="evidence" value="ECO:0007669"/>
    <property type="project" value="UniProtKB-UniRule"/>
</dbReference>
<keyword evidence="6 7" id="KW-0961">Cell wall biogenesis/degradation</keyword>
<evidence type="ECO:0000313" key="11">
    <source>
        <dbReference type="Proteomes" id="UP000481327"/>
    </source>
</evidence>
<comment type="pathway">
    <text evidence="1 7">Cell wall biogenesis; peptidoglycan biosynthesis.</text>
</comment>
<dbReference type="PANTHER" id="PTHR30582">
    <property type="entry name" value="L,D-TRANSPEPTIDASE"/>
    <property type="match status" value="1"/>
</dbReference>
<feature type="active site" description="Proton donor/acceptor" evidence="7">
    <location>
        <position position="127"/>
    </location>
</feature>
<feature type="chain" id="PRO_5028968985" evidence="8">
    <location>
        <begin position="23"/>
        <end position="334"/>
    </location>
</feature>
<evidence type="ECO:0000313" key="10">
    <source>
        <dbReference type="EMBL" id="MQT16419.1"/>
    </source>
</evidence>
<dbReference type="NCBIfam" id="NF004785">
    <property type="entry name" value="PRK06132.1-2"/>
    <property type="match status" value="1"/>
</dbReference>
<comment type="caution">
    <text evidence="10">The sequence shown here is derived from an EMBL/GenBank/DDBJ whole genome shotgun (WGS) entry which is preliminary data.</text>
</comment>
<dbReference type="GO" id="GO:0018104">
    <property type="term" value="P:peptidoglycan-protein cross-linking"/>
    <property type="evidence" value="ECO:0007669"/>
    <property type="project" value="TreeGrafter"/>
</dbReference>
<dbReference type="InterPro" id="IPR038063">
    <property type="entry name" value="Transpep_catalytic_dom"/>
</dbReference>
<dbReference type="OrthoDB" id="463216at2"/>
<evidence type="ECO:0000256" key="2">
    <source>
        <dbReference type="ARBA" id="ARBA00005992"/>
    </source>
</evidence>
<dbReference type="Proteomes" id="UP000481327">
    <property type="component" value="Unassembled WGS sequence"/>
</dbReference>
<keyword evidence="3" id="KW-0808">Transferase</keyword>
<dbReference type="SUPFAM" id="SSF141523">
    <property type="entry name" value="L,D-transpeptidase catalytic domain-like"/>
    <property type="match status" value="1"/>
</dbReference>
<dbReference type="GO" id="GO:0005576">
    <property type="term" value="C:extracellular region"/>
    <property type="evidence" value="ECO:0007669"/>
    <property type="project" value="TreeGrafter"/>
</dbReference>
<evidence type="ECO:0000259" key="9">
    <source>
        <dbReference type="PROSITE" id="PS52029"/>
    </source>
</evidence>
<dbReference type="Gene3D" id="2.40.440.10">
    <property type="entry name" value="L,D-transpeptidase catalytic domain-like"/>
    <property type="match status" value="1"/>
</dbReference>
<evidence type="ECO:0000256" key="5">
    <source>
        <dbReference type="ARBA" id="ARBA00022984"/>
    </source>
</evidence>
<dbReference type="GO" id="GO:0071555">
    <property type="term" value="P:cell wall organization"/>
    <property type="evidence" value="ECO:0007669"/>
    <property type="project" value="UniProtKB-UniRule"/>
</dbReference>
<evidence type="ECO:0000256" key="8">
    <source>
        <dbReference type="SAM" id="SignalP"/>
    </source>
</evidence>
<evidence type="ECO:0000256" key="3">
    <source>
        <dbReference type="ARBA" id="ARBA00022679"/>
    </source>
</evidence>
<gene>
    <name evidence="10" type="ORF">F3168_03995</name>
</gene>
<evidence type="ECO:0000256" key="7">
    <source>
        <dbReference type="PROSITE-ProRule" id="PRU01373"/>
    </source>
</evidence>
<dbReference type="GO" id="GO:0071972">
    <property type="term" value="F:peptidoglycan L,D-transpeptidase activity"/>
    <property type="evidence" value="ECO:0007669"/>
    <property type="project" value="TreeGrafter"/>
</dbReference>
<dbReference type="CDD" id="cd16913">
    <property type="entry name" value="YkuD_like"/>
    <property type="match status" value="1"/>
</dbReference>
<feature type="domain" description="L,D-TPase catalytic" evidence="9">
    <location>
        <begin position="55"/>
        <end position="164"/>
    </location>
</feature>
<reference evidence="10 11" key="1">
    <citation type="submission" date="2019-09" db="EMBL/GenBank/DDBJ databases">
        <title>Polymorphobacter sp. isolated from a lake in China.</title>
        <authorList>
            <person name="Liu Z."/>
        </authorList>
    </citation>
    <scope>NUCLEOTIDE SEQUENCE [LARGE SCALE GENOMIC DNA]</scope>
    <source>
        <strain evidence="10 11">D40P</strain>
    </source>
</reference>